<evidence type="ECO:0000259" key="4">
    <source>
        <dbReference type="PROSITE" id="PS51779"/>
    </source>
</evidence>
<dbReference type="PROSITE" id="PS51779">
    <property type="entry name" value="POTRA"/>
    <property type="match status" value="1"/>
</dbReference>
<dbReference type="RefSeq" id="WP_123212101.1">
    <property type="nucleotide sequence ID" value="NZ_RJVO01000005.1"/>
</dbReference>
<organism evidence="5 6">
    <name type="scientific">Stagnimonas aquatica</name>
    <dbReference type="NCBI Taxonomy" id="2689987"/>
    <lineage>
        <taxon>Bacteria</taxon>
        <taxon>Pseudomonadati</taxon>
        <taxon>Pseudomonadota</taxon>
        <taxon>Gammaproteobacteria</taxon>
        <taxon>Nevskiales</taxon>
        <taxon>Nevskiaceae</taxon>
        <taxon>Stagnimonas</taxon>
    </lineage>
</organism>
<feature type="chain" id="PRO_5018017648" description="POTRA domain-containing protein" evidence="3">
    <location>
        <begin position="25"/>
        <end position="427"/>
    </location>
</feature>
<dbReference type="InterPro" id="IPR010827">
    <property type="entry name" value="BamA/TamA_POTRA"/>
</dbReference>
<dbReference type="InterPro" id="IPR000184">
    <property type="entry name" value="Bac_surfAg_D15"/>
</dbReference>
<evidence type="ECO:0000313" key="6">
    <source>
        <dbReference type="Proteomes" id="UP000282106"/>
    </source>
</evidence>
<keyword evidence="6" id="KW-1185">Reference proteome</keyword>
<dbReference type="AlphaFoldDB" id="A0A3N0V8M3"/>
<dbReference type="Pfam" id="PF01103">
    <property type="entry name" value="Omp85"/>
    <property type="match status" value="1"/>
</dbReference>
<comment type="subcellular location">
    <subcellularLocation>
        <location evidence="1">Membrane</location>
    </subcellularLocation>
</comment>
<dbReference type="Gene3D" id="3.10.20.310">
    <property type="entry name" value="membrane protein fhac"/>
    <property type="match status" value="1"/>
</dbReference>
<evidence type="ECO:0000256" key="1">
    <source>
        <dbReference type="ARBA" id="ARBA00004370"/>
    </source>
</evidence>
<comment type="caution">
    <text evidence="5">The sequence shown here is derived from an EMBL/GenBank/DDBJ whole genome shotgun (WGS) entry which is preliminary data.</text>
</comment>
<keyword evidence="3" id="KW-0732">Signal</keyword>
<dbReference type="InterPro" id="IPR034746">
    <property type="entry name" value="POTRA"/>
</dbReference>
<dbReference type="GO" id="GO:0019867">
    <property type="term" value="C:outer membrane"/>
    <property type="evidence" value="ECO:0007669"/>
    <property type="project" value="InterPro"/>
</dbReference>
<dbReference type="Proteomes" id="UP000282106">
    <property type="component" value="Unassembled WGS sequence"/>
</dbReference>
<sequence>MRRLAPSLCLLTALLGPAPLPCLAQEAGVAQGPDAAKALPVSAIEFAGNHTTRPRVMLRELPFALGEPADAAAVERGRQAILDLGLFKAVQAESRVVDGGLVVTYTVVEKFYILPLPRVDANTDGQYAYGMQLRWSNLWGLNHTLRVTGLQREAQRQGVGKENQYSFSYGAPFVAESRWSLGLSASYTDRPVEASGGSYNEEFQALQFIGIRALSDGPPSQGWSLGTGLLWQRQDTSGLVAPYGEATAPLLSLGYRDLRFRVYSEEGLVFGSRLEVARSGLASDYDYTRLSAGATRYWAVGDKPYQTFHLLGEFGLRWQGPAGTTSYGLGGSSALRGYDKDFIEGDAYYRLATEFVHPVGWRWLRAVLITEVGALSEEPGQLLGSRVYSSIGLGLRLRLPTLVDFEIEAGVAMPLTGGAVRVFGGKV</sequence>
<evidence type="ECO:0000313" key="5">
    <source>
        <dbReference type="EMBL" id="ROH89079.1"/>
    </source>
</evidence>
<name>A0A3N0V8M3_9GAMM</name>
<evidence type="ECO:0000256" key="3">
    <source>
        <dbReference type="SAM" id="SignalP"/>
    </source>
</evidence>
<dbReference type="EMBL" id="RJVO01000005">
    <property type="protein sequence ID" value="ROH89079.1"/>
    <property type="molecule type" value="Genomic_DNA"/>
</dbReference>
<evidence type="ECO:0000256" key="2">
    <source>
        <dbReference type="ARBA" id="ARBA00023136"/>
    </source>
</evidence>
<protein>
    <recommendedName>
        <fullName evidence="4">POTRA domain-containing protein</fullName>
    </recommendedName>
</protein>
<reference evidence="5 6" key="1">
    <citation type="submission" date="2018-10" db="EMBL/GenBank/DDBJ databases">
        <authorList>
            <person name="Chen W.-M."/>
        </authorList>
    </citation>
    <scope>NUCLEOTIDE SEQUENCE [LARGE SCALE GENOMIC DNA]</scope>
    <source>
        <strain evidence="5 6">THS-13</strain>
    </source>
</reference>
<dbReference type="InParanoid" id="A0A3N0V8M3"/>
<proteinExistence type="predicted"/>
<dbReference type="Gene3D" id="2.40.160.50">
    <property type="entry name" value="membrane protein fhac: a member of the omp85/tpsb transporter family"/>
    <property type="match status" value="1"/>
</dbReference>
<dbReference type="Pfam" id="PF07244">
    <property type="entry name" value="POTRA"/>
    <property type="match status" value="1"/>
</dbReference>
<gene>
    <name evidence="5" type="ORF">ED208_11745</name>
</gene>
<keyword evidence="2" id="KW-0472">Membrane</keyword>
<accession>A0A3N0V8M3</accession>
<feature type="signal peptide" evidence="3">
    <location>
        <begin position="1"/>
        <end position="24"/>
    </location>
</feature>
<feature type="domain" description="POTRA" evidence="4">
    <location>
        <begin position="39"/>
        <end position="110"/>
    </location>
</feature>